<keyword evidence="1" id="KW-0732">Signal</keyword>
<name>A0A9P0DFG7_9CUCU</name>
<dbReference type="EMBL" id="OU892282">
    <property type="protein sequence ID" value="CAH1132669.1"/>
    <property type="molecule type" value="Genomic_DNA"/>
</dbReference>
<sequence length="322" mass="36605">MVKSVFFIVVCSFIYLNHATPVQETNQYLPFENAIEALKDIDIAEQLTKMFFKCPEQASANVIALMNTKNYPKVSDVLNAFNEAFDINLFIIVDDDIQLDIKAFEIVLYRNYQEYMNPFNLKQPEEAFLLFKQEIKMVSDAVREAENKLPVERLVATLEAQSRATGIRERWTLKPTCKYFATKNIRNNLSDASKALTVLPFAESQNGISFVHRGVGFLKEFLSYADDIVSLTSNTCRTKKIRAVDEDIESNEQLLTTRGVILIIEDLMGLISSSMNTILMSILHSIREAVETVFNNILGVIVYLQNIISAVYPCTFCTSKIE</sequence>
<feature type="signal peptide" evidence="1">
    <location>
        <begin position="1"/>
        <end position="19"/>
    </location>
</feature>
<feature type="chain" id="PRO_5040266731" evidence="1">
    <location>
        <begin position="20"/>
        <end position="322"/>
    </location>
</feature>
<evidence type="ECO:0000313" key="2">
    <source>
        <dbReference type="EMBL" id="CAH1132669.1"/>
    </source>
</evidence>
<evidence type="ECO:0000313" key="3">
    <source>
        <dbReference type="Proteomes" id="UP001152799"/>
    </source>
</evidence>
<dbReference type="Proteomes" id="UP001152799">
    <property type="component" value="Chromosome 6"/>
</dbReference>
<reference evidence="2" key="1">
    <citation type="submission" date="2022-01" db="EMBL/GenBank/DDBJ databases">
        <authorList>
            <person name="King R."/>
        </authorList>
    </citation>
    <scope>NUCLEOTIDE SEQUENCE</scope>
</reference>
<gene>
    <name evidence="2" type="ORF">CEUTPL_LOCUS11166</name>
</gene>
<organism evidence="2 3">
    <name type="scientific">Ceutorhynchus assimilis</name>
    <name type="common">cabbage seed weevil</name>
    <dbReference type="NCBI Taxonomy" id="467358"/>
    <lineage>
        <taxon>Eukaryota</taxon>
        <taxon>Metazoa</taxon>
        <taxon>Ecdysozoa</taxon>
        <taxon>Arthropoda</taxon>
        <taxon>Hexapoda</taxon>
        <taxon>Insecta</taxon>
        <taxon>Pterygota</taxon>
        <taxon>Neoptera</taxon>
        <taxon>Endopterygota</taxon>
        <taxon>Coleoptera</taxon>
        <taxon>Polyphaga</taxon>
        <taxon>Cucujiformia</taxon>
        <taxon>Curculionidae</taxon>
        <taxon>Ceutorhynchinae</taxon>
        <taxon>Ceutorhynchus</taxon>
    </lineage>
</organism>
<dbReference type="AlphaFoldDB" id="A0A9P0DFG7"/>
<keyword evidence="3" id="KW-1185">Reference proteome</keyword>
<evidence type="ECO:0000256" key="1">
    <source>
        <dbReference type="SAM" id="SignalP"/>
    </source>
</evidence>
<protein>
    <submittedName>
        <fullName evidence="2">Uncharacterized protein</fullName>
    </submittedName>
</protein>
<accession>A0A9P0DFG7</accession>
<proteinExistence type="predicted"/>